<dbReference type="InterPro" id="IPR036634">
    <property type="entry name" value="PRD_sf"/>
</dbReference>
<dbReference type="Gene3D" id="1.10.1790.10">
    <property type="entry name" value="PRD domain"/>
    <property type="match status" value="1"/>
</dbReference>
<feature type="domain" description="PTS EIIA type-2" evidence="2">
    <location>
        <begin position="475"/>
        <end position="614"/>
    </location>
</feature>
<dbReference type="SUPFAM" id="SSF46785">
    <property type="entry name" value="Winged helix' DNA-binding domain"/>
    <property type="match status" value="1"/>
</dbReference>
<dbReference type="RefSeq" id="WP_220220663.1">
    <property type="nucleotide sequence ID" value="NZ_CP048268.1"/>
</dbReference>
<sequence length="614" mass="70881">MSDNRDLLDFLRQNNESWITAKTLAMKLAVSERTVKSKIAQLRKNNIEIESGPKGYRIKGNFDTPEISEYLPDNAGQRSSWLIRKLIKAKKPLNIYDLSGQLYINEVELRKELKKLTSEFSNFDLRLIREGDFYHVDGEEENKRKLLSSMIYHELNGTLLNEKAIQKYFPEVDVKTVADILRQSAKVADIKFDSFNFSNLLLHLVIMLDRSDKIAFVAEKNQISNPVVKSIVTKLNQRTNYHLSDEDIKQLTKMIQLLSDIHSADLPQDSQLNNLFKRIVAFVRKTYNLDLDEELFKNRFLPHLLRLIARFKNNNTVHNPLAENIKNSSPTIYECATLIAYEIKKELGIAVSEEEIAFIALHVGNIVTEQIRNENKVICQLLIPEYHNNAQNAVSLLDHKFGNDLVILNTVSSETDLLAETQLVVVVDSKQIIKKHQFVQVSSFLLPGDINKIQKAINQIKDANSAHKLQKGLDKFTSAANFITENHTRTAHEVIHFISERFLQEKIVAKDFEEQIWERERLSSTAFGSVAIPHAINYHARLSQWFIYINEKGVEWGNQRVYLIIMLASSPKDEKRFRQVFDELSEVIINDNKVAKLSRCNSYQEFIKEIIKIE</sequence>
<dbReference type="EMBL" id="CP048268">
    <property type="protein sequence ID" value="QYN52189.1"/>
    <property type="molecule type" value="Genomic_DNA"/>
</dbReference>
<dbReference type="Pfam" id="PF00874">
    <property type="entry name" value="PRD"/>
    <property type="match status" value="1"/>
</dbReference>
<dbReference type="Pfam" id="PF00359">
    <property type="entry name" value="PTS_EIIA_2"/>
    <property type="match status" value="1"/>
</dbReference>
<dbReference type="InterPro" id="IPR016152">
    <property type="entry name" value="PTrfase/Anion_transptr"/>
</dbReference>
<evidence type="ECO:0000259" key="3">
    <source>
        <dbReference type="PROSITE" id="PS51372"/>
    </source>
</evidence>
<dbReference type="SUPFAM" id="SSF55804">
    <property type="entry name" value="Phoshotransferase/anion transport protein"/>
    <property type="match status" value="1"/>
</dbReference>
<name>A0ABX8W3S5_9LACO</name>
<evidence type="ECO:0000256" key="1">
    <source>
        <dbReference type="ARBA" id="ARBA00022737"/>
    </source>
</evidence>
<dbReference type="InterPro" id="IPR011608">
    <property type="entry name" value="PRD"/>
</dbReference>
<dbReference type="InterPro" id="IPR002178">
    <property type="entry name" value="PTS_EIIA_type-2_dom"/>
</dbReference>
<dbReference type="SUPFAM" id="SSF63520">
    <property type="entry name" value="PTS-regulatory domain, PRD"/>
    <property type="match status" value="2"/>
</dbReference>
<dbReference type="PROSITE" id="PS51094">
    <property type="entry name" value="PTS_EIIA_TYPE_2"/>
    <property type="match status" value="1"/>
</dbReference>
<dbReference type="Gene3D" id="1.10.10.10">
    <property type="entry name" value="Winged helix-like DNA-binding domain superfamily/Winged helix DNA-binding domain"/>
    <property type="match status" value="1"/>
</dbReference>
<dbReference type="PANTHER" id="PTHR30185">
    <property type="entry name" value="CRYPTIC BETA-GLUCOSIDE BGL OPERON ANTITERMINATOR"/>
    <property type="match status" value="1"/>
</dbReference>
<dbReference type="Pfam" id="PF08279">
    <property type="entry name" value="HTH_11"/>
    <property type="match status" value="1"/>
</dbReference>
<dbReference type="Proteomes" id="UP000826550">
    <property type="component" value="Chromosome"/>
</dbReference>
<feature type="domain" description="PRD" evidence="3">
    <location>
        <begin position="267"/>
        <end position="373"/>
    </location>
</feature>
<dbReference type="Gene3D" id="3.40.930.10">
    <property type="entry name" value="Mannitol-specific EII, Chain A"/>
    <property type="match status" value="1"/>
</dbReference>
<keyword evidence="5" id="KW-1185">Reference proteome</keyword>
<accession>A0ABX8W3S5</accession>
<evidence type="ECO:0000259" key="2">
    <source>
        <dbReference type="PROSITE" id="PS51094"/>
    </source>
</evidence>
<dbReference type="InterPro" id="IPR013196">
    <property type="entry name" value="HTH_11"/>
</dbReference>
<evidence type="ECO:0000313" key="5">
    <source>
        <dbReference type="Proteomes" id="UP000826550"/>
    </source>
</evidence>
<evidence type="ECO:0000313" key="4">
    <source>
        <dbReference type="EMBL" id="QYN52189.1"/>
    </source>
</evidence>
<dbReference type="PROSITE" id="PS51372">
    <property type="entry name" value="PRD_2"/>
    <property type="match status" value="1"/>
</dbReference>
<keyword evidence="1" id="KW-0677">Repeat</keyword>
<dbReference type="InterPro" id="IPR036390">
    <property type="entry name" value="WH_DNA-bd_sf"/>
</dbReference>
<gene>
    <name evidence="4" type="ORF">GYM71_01555</name>
</gene>
<reference evidence="4 5" key="1">
    <citation type="submission" date="2020-01" db="EMBL/GenBank/DDBJ databases">
        <title>Vast differences in strain-level diversity in the gut microbiota of two closely related honey bee species.</title>
        <authorList>
            <person name="Ellegaard K.M."/>
            <person name="Suenami S."/>
            <person name="Miyazaki R."/>
            <person name="Engel P."/>
        </authorList>
    </citation>
    <scope>NUCLEOTIDE SEQUENCE [LARGE SCALE GENOMIC DNA]</scope>
    <source>
        <strain evidence="4 5">ESL0416</strain>
    </source>
</reference>
<dbReference type="InterPro" id="IPR050661">
    <property type="entry name" value="BglG_antiterminators"/>
</dbReference>
<proteinExistence type="predicted"/>
<dbReference type="InterPro" id="IPR036388">
    <property type="entry name" value="WH-like_DNA-bd_sf"/>
</dbReference>
<protein>
    <submittedName>
        <fullName evidence="4">PRD domain-containing protein</fullName>
    </submittedName>
</protein>
<dbReference type="PANTHER" id="PTHR30185:SF12">
    <property type="entry name" value="TRANSCRIPTIONAL REGULATOR MANR"/>
    <property type="match status" value="1"/>
</dbReference>
<organism evidence="4 5">
    <name type="scientific">Lactobacillus panisapium</name>
    <dbReference type="NCBI Taxonomy" id="2012495"/>
    <lineage>
        <taxon>Bacteria</taxon>
        <taxon>Bacillati</taxon>
        <taxon>Bacillota</taxon>
        <taxon>Bacilli</taxon>
        <taxon>Lactobacillales</taxon>
        <taxon>Lactobacillaceae</taxon>
        <taxon>Lactobacillus</taxon>
    </lineage>
</organism>